<proteinExistence type="predicted"/>
<name>A0ABT1RTU2_9FIRM</name>
<keyword evidence="3" id="KW-1185">Reference proteome</keyword>
<evidence type="ECO:0000256" key="1">
    <source>
        <dbReference type="SAM" id="MobiDB-lite"/>
    </source>
</evidence>
<feature type="compositionally biased region" description="Basic and acidic residues" evidence="1">
    <location>
        <begin position="229"/>
        <end position="249"/>
    </location>
</feature>
<evidence type="ECO:0000313" key="3">
    <source>
        <dbReference type="Proteomes" id="UP001524502"/>
    </source>
</evidence>
<reference evidence="2 3" key="1">
    <citation type="submission" date="2022-06" db="EMBL/GenBank/DDBJ databases">
        <title>Isolation of gut microbiota from human fecal samples.</title>
        <authorList>
            <person name="Pamer E.G."/>
            <person name="Barat B."/>
            <person name="Waligurski E."/>
            <person name="Medina S."/>
            <person name="Paddock L."/>
            <person name="Mostad J."/>
        </authorList>
    </citation>
    <scope>NUCLEOTIDE SEQUENCE [LARGE SCALE GENOMIC DNA]</scope>
    <source>
        <strain evidence="2 3">SL.3.17</strain>
    </source>
</reference>
<comment type="caution">
    <text evidence="2">The sequence shown here is derived from an EMBL/GenBank/DDBJ whole genome shotgun (WGS) entry which is preliminary data.</text>
</comment>
<gene>
    <name evidence="2" type="ORF">NE619_17700</name>
</gene>
<dbReference type="InterPro" id="IPR046028">
    <property type="entry name" value="DUF5986"/>
</dbReference>
<dbReference type="RefSeq" id="WP_256133772.1">
    <property type="nucleotide sequence ID" value="NZ_JANFXK010000039.1"/>
</dbReference>
<dbReference type="EMBL" id="JANFXK010000039">
    <property type="protein sequence ID" value="MCQ4638566.1"/>
    <property type="molecule type" value="Genomic_DNA"/>
</dbReference>
<accession>A0ABT1RTU2</accession>
<evidence type="ECO:0000313" key="2">
    <source>
        <dbReference type="EMBL" id="MCQ4638566.1"/>
    </source>
</evidence>
<sequence>MKNSNGIDVDAKVVKEIVGIVNDSIGDRIKEDVRKQRLRTQNSTPTRIWDLLNTSLCEHFESDDCMSYITKRGPWQMVMLFEKKSGFLFTFMREKRFAQLAQDSKRKNMHYLDMLTRHLNSDLQGSQNQMSLFEKRFNDQDQLQEAIDKLLKDLHKDDAIIQRHILVLFESSHYVLNSVRAVMIDSNLDIVAEVDWSEHIVAEESTIVGYTSGTSVMDSPTRGLKLTKKAAERKRTNPLKESKEGVKAK</sequence>
<feature type="region of interest" description="Disordered" evidence="1">
    <location>
        <begin position="219"/>
        <end position="249"/>
    </location>
</feature>
<protein>
    <submittedName>
        <fullName evidence="2">DUF5986 family protein</fullName>
    </submittedName>
</protein>
<dbReference type="Proteomes" id="UP001524502">
    <property type="component" value="Unassembled WGS sequence"/>
</dbReference>
<organism evidence="2 3">
    <name type="scientific">Anaerovorax odorimutans</name>
    <dbReference type="NCBI Taxonomy" id="109327"/>
    <lineage>
        <taxon>Bacteria</taxon>
        <taxon>Bacillati</taxon>
        <taxon>Bacillota</taxon>
        <taxon>Clostridia</taxon>
        <taxon>Peptostreptococcales</taxon>
        <taxon>Anaerovoracaceae</taxon>
        <taxon>Anaerovorax</taxon>
    </lineage>
</organism>
<dbReference type="Pfam" id="PF19448">
    <property type="entry name" value="DUF5986"/>
    <property type="match status" value="1"/>
</dbReference>